<evidence type="ECO:0000256" key="1">
    <source>
        <dbReference type="SAM" id="Coils"/>
    </source>
</evidence>
<name>A0A0R0C8D0_9GAMM</name>
<keyword evidence="4" id="KW-1185">Reference proteome</keyword>
<dbReference type="Pfam" id="PF03869">
    <property type="entry name" value="Arc"/>
    <property type="match status" value="1"/>
</dbReference>
<dbReference type="AlphaFoldDB" id="A0A0R0C8D0"/>
<dbReference type="Proteomes" id="UP000050864">
    <property type="component" value="Unassembled WGS sequence"/>
</dbReference>
<feature type="domain" description="Arc-like DNA binding" evidence="2">
    <location>
        <begin position="4"/>
        <end position="45"/>
    </location>
</feature>
<dbReference type="EMBL" id="LDJI01000006">
    <property type="protein sequence ID" value="KRG65653.1"/>
    <property type="molecule type" value="Genomic_DNA"/>
</dbReference>
<evidence type="ECO:0000313" key="4">
    <source>
        <dbReference type="Proteomes" id="UP000050864"/>
    </source>
</evidence>
<proteinExistence type="predicted"/>
<dbReference type="GO" id="GO:0006355">
    <property type="term" value="P:regulation of DNA-templated transcription"/>
    <property type="evidence" value="ECO:0007669"/>
    <property type="project" value="InterPro"/>
</dbReference>
<dbReference type="InterPro" id="IPR005569">
    <property type="entry name" value="Arc_DNA-bd_dom"/>
</dbReference>
<organism evidence="3 4">
    <name type="scientific">Stenotrophomonas humi</name>
    <dbReference type="NCBI Taxonomy" id="405444"/>
    <lineage>
        <taxon>Bacteria</taxon>
        <taxon>Pseudomonadati</taxon>
        <taxon>Pseudomonadota</taxon>
        <taxon>Gammaproteobacteria</taxon>
        <taxon>Lysobacterales</taxon>
        <taxon>Lysobacteraceae</taxon>
        <taxon>Stenotrophomonas</taxon>
    </lineage>
</organism>
<reference evidence="3 4" key="1">
    <citation type="submission" date="2015-05" db="EMBL/GenBank/DDBJ databases">
        <title>Genome sequencing and analysis of members of genus Stenotrophomonas.</title>
        <authorList>
            <person name="Patil P.P."/>
            <person name="Midha S."/>
            <person name="Patil P.B."/>
        </authorList>
    </citation>
    <scope>NUCLEOTIDE SEQUENCE [LARGE SCALE GENOMIC DNA]</scope>
    <source>
        <strain evidence="3 4">DSM 18929</strain>
    </source>
</reference>
<dbReference type="PATRIC" id="fig|405444.3.peg.3410"/>
<dbReference type="GO" id="GO:0003677">
    <property type="term" value="F:DNA binding"/>
    <property type="evidence" value="ECO:0007669"/>
    <property type="project" value="InterPro"/>
</dbReference>
<gene>
    <name evidence="3" type="ORF">ABB26_03690</name>
</gene>
<dbReference type="InterPro" id="IPR013321">
    <property type="entry name" value="Arc_rbn_hlx_hlx"/>
</dbReference>
<dbReference type="RefSeq" id="WP_057632222.1">
    <property type="nucleotide sequence ID" value="NZ_LDJI01000006.1"/>
</dbReference>
<sequence>MAKKDDQQTNVRLPSELKRKVSAAAEEAGRSFTAEVVLRLEASFQSVLEASLLYARMSDRQMLEDDIRECQEQLDKLRIEFEQYASVPPDDAMKEGATDLLLRGMKSVAEEISVLEDNIQHSKRYLARVNEDISVIADGLQAKLNKIREAKSAAWRLS</sequence>
<dbReference type="SUPFAM" id="SSF47598">
    <property type="entry name" value="Ribbon-helix-helix"/>
    <property type="match status" value="1"/>
</dbReference>
<evidence type="ECO:0000259" key="2">
    <source>
        <dbReference type="Pfam" id="PF03869"/>
    </source>
</evidence>
<accession>A0A0R0C8D0</accession>
<dbReference type="Gene3D" id="1.10.1220.10">
    <property type="entry name" value="Met repressor-like"/>
    <property type="match status" value="1"/>
</dbReference>
<dbReference type="InterPro" id="IPR010985">
    <property type="entry name" value="Ribbon_hlx_hlx"/>
</dbReference>
<protein>
    <recommendedName>
        <fullName evidence="2">Arc-like DNA binding domain-containing protein</fullName>
    </recommendedName>
</protein>
<comment type="caution">
    <text evidence="3">The sequence shown here is derived from an EMBL/GenBank/DDBJ whole genome shotgun (WGS) entry which is preliminary data.</text>
</comment>
<keyword evidence="1" id="KW-0175">Coiled coil</keyword>
<dbReference type="OrthoDB" id="8685865at2"/>
<evidence type="ECO:0000313" key="3">
    <source>
        <dbReference type="EMBL" id="KRG65653.1"/>
    </source>
</evidence>
<feature type="coiled-coil region" evidence="1">
    <location>
        <begin position="60"/>
        <end position="87"/>
    </location>
</feature>